<dbReference type="Pfam" id="PF16868">
    <property type="entry name" value="NMT1_3"/>
    <property type="match status" value="1"/>
</dbReference>
<comment type="caution">
    <text evidence="2">The sequence shown here is derived from an EMBL/GenBank/DDBJ whole genome shotgun (WGS) entry which is preliminary data.</text>
</comment>
<accession>A0ABW8IA71</accession>
<evidence type="ECO:0000313" key="2">
    <source>
        <dbReference type="EMBL" id="MFK2826397.1"/>
    </source>
</evidence>
<evidence type="ECO:0000313" key="3">
    <source>
        <dbReference type="Proteomes" id="UP001619911"/>
    </source>
</evidence>
<keyword evidence="3" id="KW-1185">Reference proteome</keyword>
<reference evidence="2 3" key="1">
    <citation type="submission" date="2023-07" db="EMBL/GenBank/DDBJ databases">
        <title>Bacillus lucianemedeirus sp. nov, a new species isolated from an immunobiological production facility.</title>
        <authorList>
            <person name="Costa L.V."/>
            <person name="Miranda R.V.S.L."/>
            <person name="Brandao M.L.L."/>
            <person name="Reis C.M.F."/>
            <person name="Frazao A.M."/>
            <person name="Cruz F.V."/>
            <person name="Baio P.V.P."/>
            <person name="Veras J.F.C."/>
            <person name="Ramos J.N."/>
            <person name="Vieira V."/>
        </authorList>
    </citation>
    <scope>NUCLEOTIDE SEQUENCE [LARGE SCALE GENOMIC DNA]</scope>
    <source>
        <strain evidence="2 3">B190/17</strain>
    </source>
</reference>
<evidence type="ECO:0000256" key="1">
    <source>
        <dbReference type="SAM" id="SignalP"/>
    </source>
</evidence>
<dbReference type="InterPro" id="IPR011852">
    <property type="entry name" value="TRAP_TAXI"/>
</dbReference>
<keyword evidence="1" id="KW-0732">Signal</keyword>
<gene>
    <name evidence="2" type="ORF">QYG89_12105</name>
</gene>
<dbReference type="PANTHER" id="PTHR42941:SF1">
    <property type="entry name" value="SLL1037 PROTEIN"/>
    <property type="match status" value="1"/>
</dbReference>
<sequence length="363" mass="38948">MATLFNNKVKKMLVGMASLGLSLALLSGCGNEEKASGKEKAGGSEGGVVSIGTHPVGIAYHSAGAGIAKVVSENSSVKMIVSPFAGSSAWMSLLNKGEIETGITAKPGTQWAFNGEHDYKEKNKNVRLLVKGNDIVASGLTVREDSGIKNLKDLKGKRIASGYSGDSIIPLIFEAQLKSVGLSLDDVKVVPVADVGQGLSALRENRVDAAFTGTPTVASFLEADNAVGLRAFNFGGMSADEIDKVSGETIKEMQSLVPGIELTVYKGGFVKEDTVLVKYPIALVASADLSDDQAYEIVKTLWKNHKELHPIFGWLETWTPKTMLDKDPLVPYHPGVVRFLKEEGVWTDELEQKQKELLEKAKQ</sequence>
<proteinExistence type="predicted"/>
<dbReference type="Proteomes" id="UP001619911">
    <property type="component" value="Unassembled WGS sequence"/>
</dbReference>
<dbReference type="Gene3D" id="3.40.190.10">
    <property type="entry name" value="Periplasmic binding protein-like II"/>
    <property type="match status" value="2"/>
</dbReference>
<dbReference type="NCBIfam" id="TIGR02122">
    <property type="entry name" value="TRAP_TAXI"/>
    <property type="match status" value="1"/>
</dbReference>
<dbReference type="SUPFAM" id="SSF53850">
    <property type="entry name" value="Periplasmic binding protein-like II"/>
    <property type="match status" value="1"/>
</dbReference>
<feature type="chain" id="PRO_5045538271" evidence="1">
    <location>
        <begin position="28"/>
        <end position="363"/>
    </location>
</feature>
<organism evidence="2 3">
    <name type="scientific">Bacillus lumedeiriae</name>
    <dbReference type="NCBI Taxonomy" id="3058829"/>
    <lineage>
        <taxon>Bacteria</taxon>
        <taxon>Bacillati</taxon>
        <taxon>Bacillota</taxon>
        <taxon>Bacilli</taxon>
        <taxon>Bacillales</taxon>
        <taxon>Bacillaceae</taxon>
        <taxon>Bacillus</taxon>
    </lineage>
</organism>
<feature type="signal peptide" evidence="1">
    <location>
        <begin position="1"/>
        <end position="27"/>
    </location>
</feature>
<dbReference type="EMBL" id="JAUIYO010000010">
    <property type="protein sequence ID" value="MFK2826397.1"/>
    <property type="molecule type" value="Genomic_DNA"/>
</dbReference>
<dbReference type="RefSeq" id="WP_404317689.1">
    <property type="nucleotide sequence ID" value="NZ_JAUIYO010000010.1"/>
</dbReference>
<name>A0ABW8IA71_9BACI</name>
<protein>
    <submittedName>
        <fullName evidence="2">TAXI family TRAP transporter solute-binding subunit</fullName>
    </submittedName>
</protein>
<dbReference type="PANTHER" id="PTHR42941">
    <property type="entry name" value="SLL1037 PROTEIN"/>
    <property type="match status" value="1"/>
</dbReference>